<dbReference type="RefSeq" id="WP_014799288.1">
    <property type="nucleotide sequence ID" value="NC_018018.1"/>
</dbReference>
<dbReference type="GO" id="GO:0005524">
    <property type="term" value="F:ATP binding"/>
    <property type="evidence" value="ECO:0007669"/>
    <property type="project" value="UniProtKB-KW"/>
</dbReference>
<dbReference type="InterPro" id="IPR014729">
    <property type="entry name" value="Rossmann-like_a/b/a_fold"/>
</dbReference>
<evidence type="ECO:0000259" key="12">
    <source>
        <dbReference type="Pfam" id="PF01467"/>
    </source>
</evidence>
<evidence type="ECO:0000256" key="8">
    <source>
        <dbReference type="ARBA" id="ARBA00022840"/>
    </source>
</evidence>
<dbReference type="SUPFAM" id="SSF52374">
    <property type="entry name" value="Nucleotidylyl transferase"/>
    <property type="match status" value="1"/>
</dbReference>
<comment type="catalytic activity">
    <reaction evidence="10 11">
        <text>nicotinate beta-D-ribonucleotide + ATP + H(+) = deamido-NAD(+) + diphosphate</text>
        <dbReference type="Rhea" id="RHEA:22860"/>
        <dbReference type="ChEBI" id="CHEBI:15378"/>
        <dbReference type="ChEBI" id="CHEBI:30616"/>
        <dbReference type="ChEBI" id="CHEBI:33019"/>
        <dbReference type="ChEBI" id="CHEBI:57502"/>
        <dbReference type="ChEBI" id="CHEBI:58437"/>
        <dbReference type="EC" id="2.7.7.18"/>
    </reaction>
</comment>
<dbReference type="NCBIfam" id="TIGR00482">
    <property type="entry name" value="nicotinate (nicotinamide) nucleotide adenylyltransferase"/>
    <property type="match status" value="1"/>
</dbReference>
<dbReference type="UniPathway" id="UPA00253">
    <property type="reaction ID" value="UER00332"/>
</dbReference>
<accession>I4APH8</accession>
<dbReference type="OrthoDB" id="5295945at2"/>
<dbReference type="STRING" id="880071.Fleli_3544"/>
<proteinExistence type="inferred from homology"/>
<keyword evidence="4 11" id="KW-0662">Pyridine nucleotide biosynthesis</keyword>
<dbReference type="AlphaFoldDB" id="I4APH8"/>
<reference evidence="14" key="1">
    <citation type="submission" date="2012-06" db="EMBL/GenBank/DDBJ databases">
        <title>The complete genome of Flexibacter litoralis DSM 6794.</title>
        <authorList>
            <person name="Lucas S."/>
            <person name="Copeland A."/>
            <person name="Lapidus A."/>
            <person name="Glavina del Rio T."/>
            <person name="Dalin E."/>
            <person name="Tice H."/>
            <person name="Bruce D."/>
            <person name="Goodwin L."/>
            <person name="Pitluck S."/>
            <person name="Peters L."/>
            <person name="Ovchinnikova G."/>
            <person name="Lu M."/>
            <person name="Kyrpides N."/>
            <person name="Mavromatis K."/>
            <person name="Ivanova N."/>
            <person name="Brettin T."/>
            <person name="Detter J.C."/>
            <person name="Han C."/>
            <person name="Larimer F."/>
            <person name="Land M."/>
            <person name="Hauser L."/>
            <person name="Markowitz V."/>
            <person name="Cheng J.-F."/>
            <person name="Hugenholtz P."/>
            <person name="Woyke T."/>
            <person name="Wu D."/>
            <person name="Spring S."/>
            <person name="Lang E."/>
            <person name="Kopitz M."/>
            <person name="Brambilla E."/>
            <person name="Klenk H.-P."/>
            <person name="Eisen J.A."/>
        </authorList>
    </citation>
    <scope>NUCLEOTIDE SEQUENCE [LARGE SCALE GENOMIC DNA]</scope>
    <source>
        <strain evidence="14">ATCC 23117 / DSM 6794 / NBRC 15988 / NCIMB 1366 / Sio-4</strain>
    </source>
</reference>
<comment type="function">
    <text evidence="1 11">Catalyzes the reversible adenylation of nicotinate mononucleotide (NaMN) to nicotinic acid adenine dinucleotide (NaAD).</text>
</comment>
<dbReference type="GO" id="GO:0009435">
    <property type="term" value="P:NAD+ biosynthetic process"/>
    <property type="evidence" value="ECO:0007669"/>
    <property type="project" value="UniProtKB-UniRule"/>
</dbReference>
<keyword evidence="5 11" id="KW-0808">Transferase</keyword>
<sequence>MKVGLYFGSFNPIHVGHLITANTIVENSELDQVWFIVSPHNPHKQKSSLLHEFDRYDMVRLAIADNEKLRVSDIEFNLPKPSYTIDTLTYIQEKHPNYEFQILIGEDNLTHFHKWKNHEQILEYYGVLVYPREGTLKTQFHNHPKIKLVEAPLLNISATYIRKLIKEDKSIRYLVPNEVEVLIRSKKFYL</sequence>
<evidence type="ECO:0000313" key="13">
    <source>
        <dbReference type="EMBL" id="AFM05863.1"/>
    </source>
</evidence>
<dbReference type="HOGENOM" id="CLU_069765_3_3_10"/>
<dbReference type="KEGG" id="fli:Fleli_3544"/>
<protein>
    <recommendedName>
        <fullName evidence="11">Probable nicotinate-nucleotide adenylyltransferase</fullName>
        <ecNumber evidence="11">2.7.7.18</ecNumber>
    </recommendedName>
    <alternativeName>
        <fullName evidence="11">Deamido-NAD(+) diphosphorylase</fullName>
    </alternativeName>
    <alternativeName>
        <fullName evidence="11">Deamido-NAD(+) pyrophosphorylase</fullName>
    </alternativeName>
    <alternativeName>
        <fullName evidence="11">Nicotinate mononucleotide adenylyltransferase</fullName>
        <shortName evidence="11">NaMN adenylyltransferase</shortName>
    </alternativeName>
</protein>
<dbReference type="Proteomes" id="UP000006054">
    <property type="component" value="Chromosome"/>
</dbReference>
<name>I4APH8_BERLS</name>
<organism evidence="13 14">
    <name type="scientific">Bernardetia litoralis (strain ATCC 23117 / DSM 6794 / NBRC 15988 / NCIMB 1366 / Fx l1 / Sio-4)</name>
    <name type="common">Flexibacter litoralis</name>
    <dbReference type="NCBI Taxonomy" id="880071"/>
    <lineage>
        <taxon>Bacteria</taxon>
        <taxon>Pseudomonadati</taxon>
        <taxon>Bacteroidota</taxon>
        <taxon>Cytophagia</taxon>
        <taxon>Cytophagales</taxon>
        <taxon>Bernardetiaceae</taxon>
        <taxon>Bernardetia</taxon>
    </lineage>
</organism>
<dbReference type="EC" id="2.7.7.18" evidence="11"/>
<dbReference type="InterPro" id="IPR004821">
    <property type="entry name" value="Cyt_trans-like"/>
</dbReference>
<dbReference type="EMBL" id="CP003345">
    <property type="protein sequence ID" value="AFM05863.1"/>
    <property type="molecule type" value="Genomic_DNA"/>
</dbReference>
<keyword evidence="8 11" id="KW-0067">ATP-binding</keyword>
<dbReference type="Pfam" id="PF01467">
    <property type="entry name" value="CTP_transf_like"/>
    <property type="match status" value="1"/>
</dbReference>
<evidence type="ECO:0000313" key="14">
    <source>
        <dbReference type="Proteomes" id="UP000006054"/>
    </source>
</evidence>
<dbReference type="PATRIC" id="fig|880071.3.peg.3551"/>
<dbReference type="NCBIfam" id="TIGR00125">
    <property type="entry name" value="cyt_tran_rel"/>
    <property type="match status" value="1"/>
</dbReference>
<evidence type="ECO:0000256" key="9">
    <source>
        <dbReference type="ARBA" id="ARBA00023027"/>
    </source>
</evidence>
<evidence type="ECO:0000256" key="10">
    <source>
        <dbReference type="ARBA" id="ARBA00048721"/>
    </source>
</evidence>
<comment type="pathway">
    <text evidence="2 11">Cofactor biosynthesis; NAD(+) biosynthesis; deamido-NAD(+) from nicotinate D-ribonucleotide: step 1/1.</text>
</comment>
<keyword evidence="6 11" id="KW-0548">Nucleotidyltransferase</keyword>
<gene>
    <name evidence="11" type="primary">nadD</name>
    <name evidence="13" type="ordered locus">Fleli_3544</name>
</gene>
<evidence type="ECO:0000256" key="7">
    <source>
        <dbReference type="ARBA" id="ARBA00022741"/>
    </source>
</evidence>
<keyword evidence="9 11" id="KW-0520">NAD</keyword>
<evidence type="ECO:0000256" key="6">
    <source>
        <dbReference type="ARBA" id="ARBA00022695"/>
    </source>
</evidence>
<dbReference type="GO" id="GO:0004515">
    <property type="term" value="F:nicotinate-nucleotide adenylyltransferase activity"/>
    <property type="evidence" value="ECO:0007669"/>
    <property type="project" value="UniProtKB-UniRule"/>
</dbReference>
<comment type="similarity">
    <text evidence="3 11">Belongs to the NadD family.</text>
</comment>
<dbReference type="PANTHER" id="PTHR39321">
    <property type="entry name" value="NICOTINATE-NUCLEOTIDE ADENYLYLTRANSFERASE-RELATED"/>
    <property type="match status" value="1"/>
</dbReference>
<dbReference type="CDD" id="cd02165">
    <property type="entry name" value="NMNAT"/>
    <property type="match status" value="1"/>
</dbReference>
<evidence type="ECO:0000256" key="5">
    <source>
        <dbReference type="ARBA" id="ARBA00022679"/>
    </source>
</evidence>
<evidence type="ECO:0000256" key="1">
    <source>
        <dbReference type="ARBA" id="ARBA00002324"/>
    </source>
</evidence>
<dbReference type="InterPro" id="IPR005248">
    <property type="entry name" value="NadD/NMNAT"/>
</dbReference>
<keyword evidence="14" id="KW-1185">Reference proteome</keyword>
<evidence type="ECO:0000256" key="2">
    <source>
        <dbReference type="ARBA" id="ARBA00005019"/>
    </source>
</evidence>
<dbReference type="Gene3D" id="3.40.50.620">
    <property type="entry name" value="HUPs"/>
    <property type="match status" value="1"/>
</dbReference>
<feature type="domain" description="Cytidyltransferase-like" evidence="12">
    <location>
        <begin position="5"/>
        <end position="163"/>
    </location>
</feature>
<dbReference type="PANTHER" id="PTHR39321:SF3">
    <property type="entry name" value="PHOSPHOPANTETHEINE ADENYLYLTRANSFERASE"/>
    <property type="match status" value="1"/>
</dbReference>
<keyword evidence="7 11" id="KW-0547">Nucleotide-binding</keyword>
<evidence type="ECO:0000256" key="4">
    <source>
        <dbReference type="ARBA" id="ARBA00022642"/>
    </source>
</evidence>
<dbReference type="NCBIfam" id="NF000840">
    <property type="entry name" value="PRK00071.1-3"/>
    <property type="match status" value="1"/>
</dbReference>
<dbReference type="eggNOG" id="COG1057">
    <property type="taxonomic scope" value="Bacteria"/>
</dbReference>
<dbReference type="HAMAP" id="MF_00244">
    <property type="entry name" value="NaMN_adenylyltr"/>
    <property type="match status" value="1"/>
</dbReference>
<evidence type="ECO:0000256" key="11">
    <source>
        <dbReference type="HAMAP-Rule" id="MF_00244"/>
    </source>
</evidence>
<evidence type="ECO:0000256" key="3">
    <source>
        <dbReference type="ARBA" id="ARBA00009014"/>
    </source>
</evidence>